<protein>
    <recommendedName>
        <fullName evidence="4">DUF1764 domain-containing protein</fullName>
    </recommendedName>
</protein>
<dbReference type="PANTHER" id="PTHR34066">
    <property type="entry name" value="GROWTH FACTOR 2"/>
    <property type="match status" value="1"/>
</dbReference>
<feature type="compositionally biased region" description="Basic and acidic residues" evidence="1">
    <location>
        <begin position="88"/>
        <end position="126"/>
    </location>
</feature>
<dbReference type="EMBL" id="OZ034818">
    <property type="protein sequence ID" value="CAL1387200.1"/>
    <property type="molecule type" value="Genomic_DNA"/>
</dbReference>
<dbReference type="Pfam" id="PF08576">
    <property type="entry name" value="DUF1764"/>
    <property type="match status" value="1"/>
</dbReference>
<dbReference type="PANTHER" id="PTHR34066:SF1">
    <property type="entry name" value="DUF1764 FAMILY PROTEIN"/>
    <property type="match status" value="1"/>
</dbReference>
<keyword evidence="3" id="KW-1185">Reference proteome</keyword>
<evidence type="ECO:0000256" key="1">
    <source>
        <dbReference type="SAM" id="MobiDB-lite"/>
    </source>
</evidence>
<gene>
    <name evidence="2" type="ORF">LTRI10_LOCUS28198</name>
</gene>
<dbReference type="Proteomes" id="UP001497516">
    <property type="component" value="Chromosome 5"/>
</dbReference>
<evidence type="ECO:0000313" key="2">
    <source>
        <dbReference type="EMBL" id="CAL1387200.1"/>
    </source>
</evidence>
<feature type="compositionally biased region" description="Polar residues" evidence="1">
    <location>
        <begin position="50"/>
        <end position="64"/>
    </location>
</feature>
<organism evidence="2 3">
    <name type="scientific">Linum trigynum</name>
    <dbReference type="NCBI Taxonomy" id="586398"/>
    <lineage>
        <taxon>Eukaryota</taxon>
        <taxon>Viridiplantae</taxon>
        <taxon>Streptophyta</taxon>
        <taxon>Embryophyta</taxon>
        <taxon>Tracheophyta</taxon>
        <taxon>Spermatophyta</taxon>
        <taxon>Magnoliopsida</taxon>
        <taxon>eudicotyledons</taxon>
        <taxon>Gunneridae</taxon>
        <taxon>Pentapetalae</taxon>
        <taxon>rosids</taxon>
        <taxon>fabids</taxon>
        <taxon>Malpighiales</taxon>
        <taxon>Linaceae</taxon>
        <taxon>Linum</taxon>
    </lineage>
</organism>
<name>A0AAV2ENY1_9ROSI</name>
<feature type="region of interest" description="Disordered" evidence="1">
    <location>
        <begin position="1"/>
        <end position="139"/>
    </location>
</feature>
<evidence type="ECO:0008006" key="4">
    <source>
        <dbReference type="Google" id="ProtNLM"/>
    </source>
</evidence>
<proteinExistence type="predicted"/>
<dbReference type="AlphaFoldDB" id="A0AAV2ENY1"/>
<dbReference type="InterPro" id="IPR013885">
    <property type="entry name" value="DUF1764_euk"/>
</dbReference>
<sequence length="168" mass="18538">MPKKGSLKAPSKPQESFDGKVQQGKPTSAKKQPVVNEIDEIFAGKKRKVQSQGKSDGVNQNESSVTKKKKKPVNEIDLIFAGKKRKTQSQEKVDGTNPNETKKTNLTDKKGMKKRSVEDQERRFADRPGNGRRKTADGLTIYTEEELGLSKSEGGGSSLCPFDCDCCF</sequence>
<evidence type="ECO:0000313" key="3">
    <source>
        <dbReference type="Proteomes" id="UP001497516"/>
    </source>
</evidence>
<reference evidence="2 3" key="1">
    <citation type="submission" date="2024-04" db="EMBL/GenBank/DDBJ databases">
        <authorList>
            <person name="Fracassetti M."/>
        </authorList>
    </citation>
    <scope>NUCLEOTIDE SEQUENCE [LARGE SCALE GENOMIC DNA]</scope>
</reference>
<accession>A0AAV2ENY1</accession>